<comment type="caution">
    <text evidence="13">The sequence shown here is derived from an EMBL/GenBank/DDBJ whole genome shotgun (WGS) entry which is preliminary data.</text>
</comment>
<reference evidence="13" key="1">
    <citation type="submission" date="2020-03" db="EMBL/GenBank/DDBJ databases">
        <authorList>
            <person name="He L."/>
        </authorList>
    </citation>
    <scope>NUCLEOTIDE SEQUENCE</scope>
    <source>
        <strain evidence="13">CkLH20</strain>
    </source>
</reference>
<gene>
    <name evidence="13" type="ORF">CkaCkLH20_02206</name>
</gene>
<dbReference type="GO" id="GO:0052650">
    <property type="term" value="F:all-trans-retinol dehydrogenase (NADP+) activity"/>
    <property type="evidence" value="ECO:0007669"/>
    <property type="project" value="UniProtKB-ARBA"/>
</dbReference>
<protein>
    <recommendedName>
        <fullName evidence="10">Short-chain dehydrogenase/reductase 3</fullName>
    </recommendedName>
    <alternativeName>
        <fullName evidence="11">Retinal short-chain dehydrogenase/reductase 1</fullName>
    </alternativeName>
</protein>
<comment type="similarity">
    <text evidence="2 12">Belongs to the short-chain dehydrogenases/reductases (SDR) family.</text>
</comment>
<dbReference type="EMBL" id="JAATWM020000005">
    <property type="protein sequence ID" value="KAF9880252.1"/>
    <property type="molecule type" value="Genomic_DNA"/>
</dbReference>
<dbReference type="InterPro" id="IPR036291">
    <property type="entry name" value="NAD(P)-bd_dom_sf"/>
</dbReference>
<evidence type="ECO:0000313" key="13">
    <source>
        <dbReference type="EMBL" id="KAF9880252.1"/>
    </source>
</evidence>
<evidence type="ECO:0000256" key="10">
    <source>
        <dbReference type="ARBA" id="ARBA00068717"/>
    </source>
</evidence>
<dbReference type="PANTHER" id="PTHR24322">
    <property type="entry name" value="PKSB"/>
    <property type="match status" value="1"/>
</dbReference>
<evidence type="ECO:0000256" key="1">
    <source>
        <dbReference type="ARBA" id="ARBA00004141"/>
    </source>
</evidence>
<dbReference type="OrthoDB" id="10253736at2759"/>
<evidence type="ECO:0000256" key="11">
    <source>
        <dbReference type="ARBA" id="ARBA00082544"/>
    </source>
</evidence>
<dbReference type="PANTHER" id="PTHR24322:SF736">
    <property type="entry name" value="RETINOL DEHYDROGENASE 10"/>
    <property type="match status" value="1"/>
</dbReference>
<dbReference type="PROSITE" id="PS00061">
    <property type="entry name" value="ADH_SHORT"/>
    <property type="match status" value="1"/>
</dbReference>
<dbReference type="RefSeq" id="XP_038749713.1">
    <property type="nucleotide sequence ID" value="XM_038884925.1"/>
</dbReference>
<name>A0A9P6ID93_9PEZI</name>
<dbReference type="FunFam" id="3.40.50.720:FF:000131">
    <property type="entry name" value="Short-chain dehydrogenase/reductase 3"/>
    <property type="match status" value="1"/>
</dbReference>
<dbReference type="GO" id="GO:0016020">
    <property type="term" value="C:membrane"/>
    <property type="evidence" value="ECO:0007669"/>
    <property type="project" value="UniProtKB-SubCell"/>
</dbReference>
<dbReference type="Gene3D" id="3.40.50.720">
    <property type="entry name" value="NAD(P)-binding Rossmann-like Domain"/>
    <property type="match status" value="1"/>
</dbReference>
<keyword evidence="4" id="KW-0521">NADP</keyword>
<dbReference type="InterPro" id="IPR020904">
    <property type="entry name" value="Sc_DH/Rdtase_CS"/>
</dbReference>
<accession>A0A9P6ID93</accession>
<dbReference type="Pfam" id="PF00106">
    <property type="entry name" value="adh_short"/>
    <property type="match status" value="1"/>
</dbReference>
<evidence type="ECO:0000256" key="4">
    <source>
        <dbReference type="ARBA" id="ARBA00022857"/>
    </source>
</evidence>
<evidence type="ECO:0000256" key="7">
    <source>
        <dbReference type="ARBA" id="ARBA00023098"/>
    </source>
</evidence>
<comment type="subcellular location">
    <subcellularLocation>
        <location evidence="1">Membrane</location>
        <topology evidence="1">Multi-pass membrane protein</topology>
    </subcellularLocation>
</comment>
<evidence type="ECO:0000313" key="14">
    <source>
        <dbReference type="Proteomes" id="UP000781932"/>
    </source>
</evidence>
<reference evidence="13" key="2">
    <citation type="submission" date="2020-11" db="EMBL/GenBank/DDBJ databases">
        <title>Whole genome sequencing of Colletotrichum sp.</title>
        <authorList>
            <person name="Li H."/>
        </authorList>
    </citation>
    <scope>NUCLEOTIDE SEQUENCE</scope>
    <source>
        <strain evidence="13">CkLH20</strain>
    </source>
</reference>
<evidence type="ECO:0000256" key="6">
    <source>
        <dbReference type="ARBA" id="ARBA00023002"/>
    </source>
</evidence>
<dbReference type="Proteomes" id="UP000781932">
    <property type="component" value="Unassembled WGS sequence"/>
</dbReference>
<dbReference type="PRINTS" id="PR00081">
    <property type="entry name" value="GDHRDH"/>
</dbReference>
<keyword evidence="3" id="KW-0812">Transmembrane</keyword>
<evidence type="ECO:0000256" key="9">
    <source>
        <dbReference type="ARBA" id="ARBA00059620"/>
    </source>
</evidence>
<evidence type="ECO:0000256" key="3">
    <source>
        <dbReference type="ARBA" id="ARBA00022692"/>
    </source>
</evidence>
<evidence type="ECO:0000256" key="2">
    <source>
        <dbReference type="ARBA" id="ARBA00006484"/>
    </source>
</evidence>
<keyword evidence="6" id="KW-0560">Oxidoreductase</keyword>
<dbReference type="SUPFAM" id="SSF51735">
    <property type="entry name" value="NAD(P)-binding Rossmann-fold domains"/>
    <property type="match status" value="1"/>
</dbReference>
<keyword evidence="7" id="KW-0443">Lipid metabolism</keyword>
<keyword evidence="5" id="KW-1133">Transmembrane helix</keyword>
<keyword evidence="14" id="KW-1185">Reference proteome</keyword>
<keyword evidence="8" id="KW-0472">Membrane</keyword>
<dbReference type="InterPro" id="IPR002347">
    <property type="entry name" value="SDR_fam"/>
</dbReference>
<dbReference type="PRINTS" id="PR00080">
    <property type="entry name" value="SDRFAMILY"/>
</dbReference>
<comment type="function">
    <text evidence="9">Catalyzes the reduction of all-trans-retinal to all-trans-retinol in the presence of NADPH.</text>
</comment>
<dbReference type="AlphaFoldDB" id="A0A9P6ID93"/>
<dbReference type="GeneID" id="62157999"/>
<evidence type="ECO:0000256" key="8">
    <source>
        <dbReference type="ARBA" id="ARBA00023136"/>
    </source>
</evidence>
<organism evidence="13 14">
    <name type="scientific">Colletotrichum karsti</name>
    <dbReference type="NCBI Taxonomy" id="1095194"/>
    <lineage>
        <taxon>Eukaryota</taxon>
        <taxon>Fungi</taxon>
        <taxon>Dikarya</taxon>
        <taxon>Ascomycota</taxon>
        <taxon>Pezizomycotina</taxon>
        <taxon>Sordariomycetes</taxon>
        <taxon>Hypocreomycetidae</taxon>
        <taxon>Glomerellales</taxon>
        <taxon>Glomerellaceae</taxon>
        <taxon>Colletotrichum</taxon>
        <taxon>Colletotrichum boninense species complex</taxon>
    </lineage>
</organism>
<sequence>MTDIISTSFKAVTGLTSIALNPAIPASLLAFAAYAPPELLRRAQSLERLHRFLGSRIVANYRLPLQILLVAGIARYLNRTANRWALNNWKLSGHSGWQWEKEIAVVTGGCNGIGKAIVLGLVRKGINVAILDVQPIPPDLQANPKVKYWKCDITSAAAIGEVADEIRTVLGHPSIVVNNAGVAYTHSIIDTDTESLQRIFGVNLLSLWSTAKEFLPNMIMRNKGHVVTIASMASYAALPSAVDYSATKAGALAFSEGLSCEIKHIYKSHGILTTVVHPMWVKTNMTAAHAEKVEKSYGRMMEPEDVARRVVGQILSRRGGQLIIPDAWSWASIGRGLPSWVQEVMRDAVGREVPQLGP</sequence>
<proteinExistence type="inferred from homology"/>
<evidence type="ECO:0000256" key="12">
    <source>
        <dbReference type="RuleBase" id="RU000363"/>
    </source>
</evidence>
<evidence type="ECO:0000256" key="5">
    <source>
        <dbReference type="ARBA" id="ARBA00022989"/>
    </source>
</evidence>